<keyword evidence="3" id="KW-0946">Virion</keyword>
<feature type="chain" id="PRO_5041696946" evidence="1">
    <location>
        <begin position="22"/>
        <end position="190"/>
    </location>
</feature>
<dbReference type="EMBL" id="CP123504">
    <property type="protein sequence ID" value="WGM01526.1"/>
    <property type="molecule type" value="Genomic_DNA"/>
</dbReference>
<proteinExistence type="predicted"/>
<dbReference type="Pfam" id="PF05229">
    <property type="entry name" value="SCPU"/>
    <property type="match status" value="1"/>
</dbReference>
<evidence type="ECO:0000256" key="1">
    <source>
        <dbReference type="SAM" id="SignalP"/>
    </source>
</evidence>
<sequence>MKGIRLIMVIGCLLASHSALAATTTGTVNVNLILSNSCVVNGSTATSGVPMGTLDFGTQPTTFSQLITQLSNNAGTTFTVQCPPNDTFTVALTSSTNTAPTTPHGTQIGSTPRYVNLANNSHGVYYGVFDSNPSPTPGTALANNATITPVSGPTNGVSTYTLYGLIQGNGTNAGIIAGTYTDVVNLTVTY</sequence>
<name>A0AA95GPJ1_9GAMM</name>
<evidence type="ECO:0000313" key="3">
    <source>
        <dbReference type="EMBL" id="WGM01526.1"/>
    </source>
</evidence>
<keyword evidence="1" id="KW-0732">Signal</keyword>
<dbReference type="PANTHER" id="PTHR37089">
    <property type="entry name" value="PROTEIN U-RELATED"/>
    <property type="match status" value="1"/>
</dbReference>
<protein>
    <submittedName>
        <fullName evidence="3">Spore coat protein U domain-containing protein</fullName>
    </submittedName>
</protein>
<organism evidence="3 4">
    <name type="scientific">Arsenophonus nasoniae</name>
    <name type="common">son-killer infecting Nasonia vitripennis</name>
    <dbReference type="NCBI Taxonomy" id="638"/>
    <lineage>
        <taxon>Bacteria</taxon>
        <taxon>Pseudomonadati</taxon>
        <taxon>Pseudomonadota</taxon>
        <taxon>Gammaproteobacteria</taxon>
        <taxon>Enterobacterales</taxon>
        <taxon>Morganellaceae</taxon>
        <taxon>Arsenophonus</taxon>
    </lineage>
</organism>
<dbReference type="InterPro" id="IPR007893">
    <property type="entry name" value="Spore_coat_U/FanG"/>
</dbReference>
<accession>A0AA95GPJ1</accession>
<keyword evidence="3" id="KW-0167">Capsid protein</keyword>
<dbReference type="AlphaFoldDB" id="A0AA95GPJ1"/>
<dbReference type="InterPro" id="IPR053167">
    <property type="entry name" value="Spore_coat_component"/>
</dbReference>
<evidence type="ECO:0000313" key="4">
    <source>
        <dbReference type="Proteomes" id="UP001177595"/>
    </source>
</evidence>
<evidence type="ECO:0000259" key="2">
    <source>
        <dbReference type="Pfam" id="PF05229"/>
    </source>
</evidence>
<reference evidence="3" key="1">
    <citation type="submission" date="2023-04" db="EMBL/GenBank/DDBJ databases">
        <title>Genome dynamics across the evolutionary transition to endosymbiosis.</title>
        <authorList>
            <person name="Siozios S."/>
            <person name="Nadal-Jimenez P."/>
            <person name="Azagi T."/>
            <person name="Sprong H."/>
            <person name="Frost C.L."/>
            <person name="Parratt S.R."/>
            <person name="Taylor G."/>
            <person name="Brettell L."/>
            <person name="Lew K.C."/>
            <person name="Croft L."/>
            <person name="King K.C."/>
            <person name="Brockhurst M.A."/>
            <person name="Hypsa V."/>
            <person name="Novakova E."/>
            <person name="Darby A.C."/>
            <person name="Hurst G.D.D."/>
        </authorList>
    </citation>
    <scope>NUCLEOTIDE SEQUENCE</scope>
    <source>
        <strain evidence="3">APv</strain>
    </source>
</reference>
<feature type="domain" description="Spore coat protein U/FanG" evidence="2">
    <location>
        <begin position="25"/>
        <end position="187"/>
    </location>
</feature>
<gene>
    <name evidence="3" type="ORF">QE210_17275</name>
</gene>
<dbReference type="RefSeq" id="WP_280625040.1">
    <property type="nucleotide sequence ID" value="NZ_CP123504.1"/>
</dbReference>
<dbReference type="Proteomes" id="UP001177595">
    <property type="component" value="Chromosome"/>
</dbReference>
<feature type="signal peptide" evidence="1">
    <location>
        <begin position="1"/>
        <end position="21"/>
    </location>
</feature>